<dbReference type="EMBL" id="JBBKTW010000011">
    <property type="protein sequence ID" value="MEN2991471.1"/>
    <property type="molecule type" value="Genomic_DNA"/>
</dbReference>
<reference evidence="5 6" key="1">
    <citation type="submission" date="2024-03" db="EMBL/GenBank/DDBJ databases">
        <title>High-quality draft genome sequencing of Tistrella sp. BH-R2-4.</title>
        <authorList>
            <person name="Dong C."/>
        </authorList>
    </citation>
    <scope>NUCLEOTIDE SEQUENCE [LARGE SCALE GENOMIC DNA]</scope>
    <source>
        <strain evidence="5 6">BH-R2-4</strain>
    </source>
</reference>
<keyword evidence="3" id="KW-0732">Signal</keyword>
<dbReference type="SUPFAM" id="SSF53850">
    <property type="entry name" value="Periplasmic binding protein-like II"/>
    <property type="match status" value="1"/>
</dbReference>
<dbReference type="Proteomes" id="UP001413721">
    <property type="component" value="Unassembled WGS sequence"/>
</dbReference>
<accession>A0ABU9YRN3</accession>
<proteinExistence type="inferred from homology"/>
<dbReference type="PANTHER" id="PTHR30024:SF47">
    <property type="entry name" value="TAURINE-BINDING PERIPLASMIC PROTEIN"/>
    <property type="match status" value="1"/>
</dbReference>
<sequence length="359" mass="37316">MQAPGRPAHTFHTSHTSAPGHRLCWHAGALVLALAPLLIAPATAGAADLTKVSFMEPIHSLFYAPLYVADGKGFFADHGIKVDFGVSQGSDKATAALLSGSADIVLVGPETAIYIAGGRSPVKTRIFSGLTATDGSFLMAHDDKPGVGADGSFDWSGLKGARIMSWRKGSAPGLFMEAALRKAGLDPETDVELITNTAIPARVGAFMAGTADYGTFFEPDVSRIEVEGKGRAVANVGNAVGPIDYTVFVATEPFIDRNPALIQGWTDAIAQGLAWTATVDPAAVADVLAPYFPGVDTGLIADSVVRHRSAGIWKATPLVEPAAIDSLQTLLVDAGILKPDARVAYEDVVAPAFARAAAQ</sequence>
<evidence type="ECO:0000256" key="2">
    <source>
        <dbReference type="ARBA" id="ARBA00010742"/>
    </source>
</evidence>
<name>A0ABU9YRN3_9PROT</name>
<comment type="caution">
    <text evidence="5">The sequence shown here is derived from an EMBL/GenBank/DDBJ whole genome shotgun (WGS) entry which is preliminary data.</text>
</comment>
<dbReference type="RefSeq" id="WP_345932170.1">
    <property type="nucleotide sequence ID" value="NZ_JBBKTV010000002.1"/>
</dbReference>
<evidence type="ECO:0000313" key="5">
    <source>
        <dbReference type="EMBL" id="MEN2991471.1"/>
    </source>
</evidence>
<comment type="similarity">
    <text evidence="2">Belongs to the bacterial solute-binding protein SsuA/TauA family.</text>
</comment>
<dbReference type="InterPro" id="IPR015168">
    <property type="entry name" value="SsuA/THI5"/>
</dbReference>
<evidence type="ECO:0000256" key="3">
    <source>
        <dbReference type="ARBA" id="ARBA00022729"/>
    </source>
</evidence>
<protein>
    <submittedName>
        <fullName evidence="5">ABC transporter substrate-binding protein</fullName>
    </submittedName>
</protein>
<evidence type="ECO:0000259" key="4">
    <source>
        <dbReference type="Pfam" id="PF09084"/>
    </source>
</evidence>
<evidence type="ECO:0000313" key="6">
    <source>
        <dbReference type="Proteomes" id="UP001413721"/>
    </source>
</evidence>
<comment type="subcellular location">
    <subcellularLocation>
        <location evidence="1">Periplasm</location>
    </subcellularLocation>
</comment>
<dbReference type="PANTHER" id="PTHR30024">
    <property type="entry name" value="ALIPHATIC SULFONATES-BINDING PROTEIN-RELATED"/>
    <property type="match status" value="1"/>
</dbReference>
<keyword evidence="6" id="KW-1185">Reference proteome</keyword>
<organism evidence="5 6">
    <name type="scientific">Tistrella arctica</name>
    <dbReference type="NCBI Taxonomy" id="3133430"/>
    <lineage>
        <taxon>Bacteria</taxon>
        <taxon>Pseudomonadati</taxon>
        <taxon>Pseudomonadota</taxon>
        <taxon>Alphaproteobacteria</taxon>
        <taxon>Geminicoccales</taxon>
        <taxon>Geminicoccaceae</taxon>
        <taxon>Tistrella</taxon>
    </lineage>
</organism>
<dbReference type="Pfam" id="PF09084">
    <property type="entry name" value="NMT1"/>
    <property type="match status" value="1"/>
</dbReference>
<evidence type="ECO:0000256" key="1">
    <source>
        <dbReference type="ARBA" id="ARBA00004418"/>
    </source>
</evidence>
<dbReference type="Gene3D" id="3.40.190.10">
    <property type="entry name" value="Periplasmic binding protein-like II"/>
    <property type="match status" value="2"/>
</dbReference>
<feature type="domain" description="SsuA/THI5-like" evidence="4">
    <location>
        <begin position="64"/>
        <end position="277"/>
    </location>
</feature>
<gene>
    <name evidence="5" type="ORF">WG926_24380</name>
</gene>